<evidence type="ECO:0000256" key="1">
    <source>
        <dbReference type="SAM" id="Phobius"/>
    </source>
</evidence>
<reference evidence="2" key="1">
    <citation type="submission" date="2020-02" db="EMBL/GenBank/DDBJ databases">
        <title>Synteny-based analysis reveals conserved mechanism for high triclosan tolerance in Pseudomonas, as well as instances of horizontal transfer.</title>
        <authorList>
            <person name="Mcfarland A.G."/>
            <person name="Bertucci H.K."/>
            <person name="Litmann E."/>
            <person name="Shen J."/>
            <person name="Huttenhower C."/>
            <person name="Hartmann E.M."/>
        </authorList>
    </citation>
    <scope>NUCLEOTIDE SEQUENCE</scope>
    <source>
        <strain evidence="2">109A1</strain>
    </source>
</reference>
<dbReference type="EMBL" id="JAAMRD010000014">
    <property type="protein sequence ID" value="MBA1306022.1"/>
    <property type="molecule type" value="Genomic_DNA"/>
</dbReference>
<gene>
    <name evidence="2" type="ORF">G7024_16650</name>
</gene>
<accession>A0AA40RUA6</accession>
<comment type="caution">
    <text evidence="2">The sequence shown here is derived from an EMBL/GenBank/DDBJ whole genome shotgun (WGS) entry which is preliminary data.</text>
</comment>
<keyword evidence="1" id="KW-0472">Membrane</keyword>
<proteinExistence type="predicted"/>
<dbReference type="RefSeq" id="WP_181121774.1">
    <property type="nucleotide sequence ID" value="NZ_JAAMRD010000014.1"/>
</dbReference>
<protein>
    <submittedName>
        <fullName evidence="2">Uncharacterized protein</fullName>
    </submittedName>
</protein>
<evidence type="ECO:0000313" key="3">
    <source>
        <dbReference type="Proteomes" id="UP001138621"/>
    </source>
</evidence>
<keyword evidence="1" id="KW-1133">Transmembrane helix</keyword>
<keyword evidence="1" id="KW-0812">Transmembrane</keyword>
<evidence type="ECO:0000313" key="2">
    <source>
        <dbReference type="EMBL" id="MBA1306022.1"/>
    </source>
</evidence>
<dbReference type="AlphaFoldDB" id="A0AA40RUA6"/>
<organism evidence="2 3">
    <name type="scientific">Stutzerimonas stutzeri</name>
    <name type="common">Pseudomonas stutzeri</name>
    <dbReference type="NCBI Taxonomy" id="316"/>
    <lineage>
        <taxon>Bacteria</taxon>
        <taxon>Pseudomonadati</taxon>
        <taxon>Pseudomonadota</taxon>
        <taxon>Gammaproteobacteria</taxon>
        <taxon>Pseudomonadales</taxon>
        <taxon>Pseudomonadaceae</taxon>
        <taxon>Stutzerimonas</taxon>
    </lineage>
</organism>
<feature type="transmembrane region" description="Helical" evidence="1">
    <location>
        <begin position="80"/>
        <end position="103"/>
    </location>
</feature>
<name>A0AA40RUA6_STUST</name>
<dbReference type="Proteomes" id="UP001138621">
    <property type="component" value="Unassembled WGS sequence"/>
</dbReference>
<sequence length="214" mass="23012">MKDLFNKAANSFAGTAQGAKDAISDKASEAAQLGRDAAFNVERTAITMRDNAVNSANGVAGATAKLYHSVTGTISTMIDVGIVVAAIAAPVPVAIGVCLLWLLEVQLKNESRRIDSAVADERGRRKFERVTGLLKKHGQIPESAALRTDLITMTINSRTGEVTGKVLEGELKGWDLSALSMEQIARMLEFAPDNDTRSILEAYQTLRVVRDDPQ</sequence>